<keyword evidence="9" id="KW-1185">Reference proteome</keyword>
<evidence type="ECO:0000259" key="7">
    <source>
        <dbReference type="PROSITE" id="PS50966"/>
    </source>
</evidence>
<feature type="region of interest" description="Disordered" evidence="5">
    <location>
        <begin position="132"/>
        <end position="158"/>
    </location>
</feature>
<dbReference type="InterPro" id="IPR001878">
    <property type="entry name" value="Znf_CCHC"/>
</dbReference>
<accession>A0AAE0AXS8</accession>
<evidence type="ECO:0008006" key="10">
    <source>
        <dbReference type="Google" id="ProtNLM"/>
    </source>
</evidence>
<dbReference type="Gene3D" id="4.10.60.10">
    <property type="entry name" value="Zinc finger, CCHC-type"/>
    <property type="match status" value="1"/>
</dbReference>
<evidence type="ECO:0000259" key="6">
    <source>
        <dbReference type="PROSITE" id="PS50158"/>
    </source>
</evidence>
<evidence type="ECO:0000256" key="3">
    <source>
        <dbReference type="ARBA" id="ARBA00022833"/>
    </source>
</evidence>
<dbReference type="InterPro" id="IPR007527">
    <property type="entry name" value="Znf_SWIM"/>
</dbReference>
<dbReference type="EMBL" id="JANJYJ010000002">
    <property type="protein sequence ID" value="KAK3225584.1"/>
    <property type="molecule type" value="Genomic_DNA"/>
</dbReference>
<evidence type="ECO:0000256" key="2">
    <source>
        <dbReference type="ARBA" id="ARBA00022771"/>
    </source>
</evidence>
<keyword evidence="3" id="KW-0862">Zinc</keyword>
<evidence type="ECO:0000313" key="9">
    <source>
        <dbReference type="Proteomes" id="UP001281410"/>
    </source>
</evidence>
<dbReference type="GO" id="GO:0008270">
    <property type="term" value="F:zinc ion binding"/>
    <property type="evidence" value="ECO:0007669"/>
    <property type="project" value="UniProtKB-KW"/>
</dbReference>
<name>A0AAE0AXS8_9ROSI</name>
<dbReference type="Pfam" id="PF04434">
    <property type="entry name" value="SWIM"/>
    <property type="match status" value="1"/>
</dbReference>
<evidence type="ECO:0000256" key="1">
    <source>
        <dbReference type="ARBA" id="ARBA00022723"/>
    </source>
</evidence>
<protein>
    <recommendedName>
        <fullName evidence="10">SWIM-type domain-containing protein</fullName>
    </recommendedName>
</protein>
<comment type="caution">
    <text evidence="8">The sequence shown here is derived from an EMBL/GenBank/DDBJ whole genome shotgun (WGS) entry which is preliminary data.</text>
</comment>
<dbReference type="PROSITE" id="PS50158">
    <property type="entry name" value="ZF_CCHC"/>
    <property type="match status" value="1"/>
</dbReference>
<reference evidence="8" key="1">
    <citation type="journal article" date="2023" name="Plant J.">
        <title>Genome sequences and population genomics provide insights into the demographic history, inbreeding, and mutation load of two 'living fossil' tree species of Dipteronia.</title>
        <authorList>
            <person name="Feng Y."/>
            <person name="Comes H.P."/>
            <person name="Chen J."/>
            <person name="Zhu S."/>
            <person name="Lu R."/>
            <person name="Zhang X."/>
            <person name="Li P."/>
            <person name="Qiu J."/>
            <person name="Olsen K.M."/>
            <person name="Qiu Y."/>
        </authorList>
    </citation>
    <scope>NUCLEOTIDE SEQUENCE</scope>
    <source>
        <strain evidence="8">NBL</strain>
    </source>
</reference>
<evidence type="ECO:0000313" key="8">
    <source>
        <dbReference type="EMBL" id="KAK3225584.1"/>
    </source>
</evidence>
<evidence type="ECO:0000256" key="4">
    <source>
        <dbReference type="PROSITE-ProRule" id="PRU00047"/>
    </source>
</evidence>
<dbReference type="PANTHER" id="PTHR31973:SF187">
    <property type="entry name" value="MUTATOR TRANSPOSASE MUDRA PROTEIN"/>
    <property type="match status" value="1"/>
</dbReference>
<gene>
    <name evidence="8" type="ORF">Dsin_005446</name>
</gene>
<dbReference type="PROSITE" id="PS50966">
    <property type="entry name" value="ZF_SWIM"/>
    <property type="match status" value="1"/>
</dbReference>
<keyword evidence="2 4" id="KW-0863">Zinc-finger</keyword>
<organism evidence="8 9">
    <name type="scientific">Dipteronia sinensis</name>
    <dbReference type="NCBI Taxonomy" id="43782"/>
    <lineage>
        <taxon>Eukaryota</taxon>
        <taxon>Viridiplantae</taxon>
        <taxon>Streptophyta</taxon>
        <taxon>Embryophyta</taxon>
        <taxon>Tracheophyta</taxon>
        <taxon>Spermatophyta</taxon>
        <taxon>Magnoliopsida</taxon>
        <taxon>eudicotyledons</taxon>
        <taxon>Gunneridae</taxon>
        <taxon>Pentapetalae</taxon>
        <taxon>rosids</taxon>
        <taxon>malvids</taxon>
        <taxon>Sapindales</taxon>
        <taxon>Sapindaceae</taxon>
        <taxon>Hippocastanoideae</taxon>
        <taxon>Acereae</taxon>
        <taxon>Dipteronia</taxon>
    </lineage>
</organism>
<feature type="domain" description="CCHC-type" evidence="6">
    <location>
        <begin position="159"/>
        <end position="174"/>
    </location>
</feature>
<proteinExistence type="predicted"/>
<dbReference type="PANTHER" id="PTHR31973">
    <property type="entry name" value="POLYPROTEIN, PUTATIVE-RELATED"/>
    <property type="match status" value="1"/>
</dbReference>
<dbReference type="Proteomes" id="UP001281410">
    <property type="component" value="Unassembled WGS sequence"/>
</dbReference>
<feature type="domain" description="SWIM-type" evidence="7">
    <location>
        <begin position="53"/>
        <end position="85"/>
    </location>
</feature>
<sequence>MMNKRLEEGKKWGSKVPPKVAKKMAERQDEGRFVNVFCASPDAYEVREGHKFWIVDFRTWSCDCGLWEISGIPCKHAMAVITGRRMNNNDFVHKYLTTEAYLKTYSYVIYPIPDKTQWPQVQHVEVLPPIEKKLSGRPKKKKKRGADEPRKNTRNSGNRCGNCGELGHNVRSCKVATITSSNKTKGKVCKICNYI</sequence>
<dbReference type="AlphaFoldDB" id="A0AAE0AXS8"/>
<evidence type="ECO:0000256" key="5">
    <source>
        <dbReference type="SAM" id="MobiDB-lite"/>
    </source>
</evidence>
<dbReference type="InterPro" id="IPR006564">
    <property type="entry name" value="Znf_PMZ"/>
</dbReference>
<feature type="compositionally biased region" description="Basic residues" evidence="5">
    <location>
        <begin position="135"/>
        <end position="144"/>
    </location>
</feature>
<keyword evidence="1" id="KW-0479">Metal-binding</keyword>
<dbReference type="SMART" id="SM00575">
    <property type="entry name" value="ZnF_PMZ"/>
    <property type="match status" value="1"/>
</dbReference>
<dbReference type="GO" id="GO:0003676">
    <property type="term" value="F:nucleic acid binding"/>
    <property type="evidence" value="ECO:0007669"/>
    <property type="project" value="InterPro"/>
</dbReference>